<dbReference type="Gene3D" id="2.60.40.150">
    <property type="entry name" value="C2 domain"/>
    <property type="match status" value="1"/>
</dbReference>
<dbReference type="Proteomes" id="UP000198287">
    <property type="component" value="Unassembled WGS sequence"/>
</dbReference>
<dbReference type="SUPFAM" id="SSF49562">
    <property type="entry name" value="C2 domain (Calcium/lipid-binding domain, CaLB)"/>
    <property type="match status" value="1"/>
</dbReference>
<dbReference type="GO" id="GO:0005886">
    <property type="term" value="C:plasma membrane"/>
    <property type="evidence" value="ECO:0007669"/>
    <property type="project" value="TreeGrafter"/>
</dbReference>
<evidence type="ECO:0000313" key="4">
    <source>
        <dbReference type="Proteomes" id="UP000198287"/>
    </source>
</evidence>
<proteinExistence type="inferred from homology"/>
<dbReference type="InterPro" id="IPR035892">
    <property type="entry name" value="C2_domain_sf"/>
</dbReference>
<reference evidence="3 4" key="1">
    <citation type="submission" date="2015-12" db="EMBL/GenBank/DDBJ databases">
        <title>The genome of Folsomia candida.</title>
        <authorList>
            <person name="Faddeeva A."/>
            <person name="Derks M.F."/>
            <person name="Anvar Y."/>
            <person name="Smit S."/>
            <person name="Van Straalen N."/>
            <person name="Roelofs D."/>
        </authorList>
    </citation>
    <scope>NUCLEOTIDE SEQUENCE [LARGE SCALE GENOMIC DNA]</scope>
    <source>
        <strain evidence="3 4">VU population</strain>
        <tissue evidence="3">Whole body</tissue>
    </source>
</reference>
<comment type="similarity">
    <text evidence="1">Belongs to the copine family.</text>
</comment>
<dbReference type="AlphaFoldDB" id="A0A226F530"/>
<dbReference type="InterPro" id="IPR045052">
    <property type="entry name" value="Copine"/>
</dbReference>
<dbReference type="Pfam" id="PF00168">
    <property type="entry name" value="C2"/>
    <property type="match status" value="1"/>
</dbReference>
<dbReference type="SUPFAM" id="SSF53300">
    <property type="entry name" value="vWA-like"/>
    <property type="match status" value="1"/>
</dbReference>
<dbReference type="PANTHER" id="PTHR10857:SF106">
    <property type="entry name" value="C2 DOMAIN-CONTAINING PROTEIN"/>
    <property type="match status" value="1"/>
</dbReference>
<dbReference type="GO" id="GO:0032991">
    <property type="term" value="C:protein-containing complex"/>
    <property type="evidence" value="ECO:0007669"/>
    <property type="project" value="UniProtKB-ARBA"/>
</dbReference>
<evidence type="ECO:0000259" key="2">
    <source>
        <dbReference type="PROSITE" id="PS50004"/>
    </source>
</evidence>
<evidence type="ECO:0000256" key="1">
    <source>
        <dbReference type="ARBA" id="ARBA00009048"/>
    </source>
</evidence>
<organism evidence="3 4">
    <name type="scientific">Folsomia candida</name>
    <name type="common">Springtail</name>
    <dbReference type="NCBI Taxonomy" id="158441"/>
    <lineage>
        <taxon>Eukaryota</taxon>
        <taxon>Metazoa</taxon>
        <taxon>Ecdysozoa</taxon>
        <taxon>Arthropoda</taxon>
        <taxon>Hexapoda</taxon>
        <taxon>Collembola</taxon>
        <taxon>Entomobryomorpha</taxon>
        <taxon>Isotomoidea</taxon>
        <taxon>Isotomidae</taxon>
        <taxon>Proisotominae</taxon>
        <taxon>Folsomia</taxon>
    </lineage>
</organism>
<dbReference type="InterPro" id="IPR036465">
    <property type="entry name" value="vWFA_dom_sf"/>
</dbReference>
<protein>
    <submittedName>
        <fullName evidence="3">Copine-5</fullName>
    </submittedName>
</protein>
<dbReference type="InterPro" id="IPR010734">
    <property type="entry name" value="Copine_C"/>
</dbReference>
<dbReference type="EMBL" id="LNIX01000001">
    <property type="protein sequence ID" value="OXA64514.1"/>
    <property type="molecule type" value="Genomic_DNA"/>
</dbReference>
<dbReference type="PANTHER" id="PTHR10857">
    <property type="entry name" value="COPINE"/>
    <property type="match status" value="1"/>
</dbReference>
<dbReference type="STRING" id="158441.A0A226F530"/>
<dbReference type="PROSITE" id="PS50004">
    <property type="entry name" value="C2"/>
    <property type="match status" value="1"/>
</dbReference>
<dbReference type="FunFam" id="2.60.40.150:FF:000099">
    <property type="entry name" value="Copine 3"/>
    <property type="match status" value="1"/>
</dbReference>
<dbReference type="GO" id="GO:0005544">
    <property type="term" value="F:calcium-dependent phospholipid binding"/>
    <property type="evidence" value="ECO:0007669"/>
    <property type="project" value="InterPro"/>
</dbReference>
<name>A0A226F530_FOLCA</name>
<keyword evidence="4" id="KW-1185">Reference proteome</keyword>
<gene>
    <name evidence="3" type="ORF">Fcan01_03371</name>
</gene>
<dbReference type="GO" id="GO:0071277">
    <property type="term" value="P:cellular response to calcium ion"/>
    <property type="evidence" value="ECO:0007669"/>
    <property type="project" value="TreeGrafter"/>
</dbReference>
<comment type="caution">
    <text evidence="3">The sequence shown here is derived from an EMBL/GenBank/DDBJ whole genome shotgun (WGS) entry which is preliminary data.</text>
</comment>
<evidence type="ECO:0000313" key="3">
    <source>
        <dbReference type="EMBL" id="OXA64514.1"/>
    </source>
</evidence>
<dbReference type="OMA" id="MVHETEF"/>
<dbReference type="Pfam" id="PF07002">
    <property type="entry name" value="Copine"/>
    <property type="match status" value="1"/>
</dbReference>
<dbReference type="InterPro" id="IPR002035">
    <property type="entry name" value="VWF_A"/>
</dbReference>
<dbReference type="SMART" id="SM00239">
    <property type="entry name" value="C2"/>
    <property type="match status" value="1"/>
</dbReference>
<dbReference type="CDD" id="cd04048">
    <property type="entry name" value="C2A_Copine"/>
    <property type="match status" value="1"/>
</dbReference>
<dbReference type="InterPro" id="IPR000008">
    <property type="entry name" value="C2_dom"/>
</dbReference>
<dbReference type="OrthoDB" id="5855668at2759"/>
<accession>A0A226F530</accession>
<sequence>MTSQFAPGTSVEPTSTVEISISCRNLLDMDVFSRSDPMCVVYHHPLGTAHWVELLRTETLYDCLNPDFVTKIIMDYRFEEEQQLRFEIYDIDSPSVNLETHDFLGYAETNLAQVVSTGHNGCTLQLQQNKSKYYPILPKQAKQSKGTIILLAEELIQYKEEATLKLQGVNMGRAVCCVFQPKFFYVLSKINENGNYTIVYRSEEAPGTSPIWASATISMRSLAGDKDRCLQLQVWQVGFNGYHKSLGFYYTTVNKMQSLIGKEGVKLAGKNGLEKESSLRFIQVMIAPVYTFMDYISNGTQIHCCFAIDFTASNGDPSDPNSLHHFSTCGARLNPYEQAIQAVGEIIQEYDHAKQFPVYGFGARVPPSGNVCHNFPVTLTDSPDCAGIDSVIEAYSNFAPIIRDVAAAARKQMDGRHYHVLLIITDGIITDMGMTKEIIVEAAKLPLSIIIAGVGNANFAAMQELDGDTVRLSYNGKYAERDIVQFVPYRDAYSWMASICPDVASKWSSSYGSTGRLAKIRLAQEVLAEIPEQLTSFMKSKGLIPGSFPHCSSNNNVTHKEQ</sequence>
<dbReference type="SMART" id="SM00327">
    <property type="entry name" value="VWA"/>
    <property type="match status" value="1"/>
</dbReference>
<feature type="domain" description="C2" evidence="2">
    <location>
        <begin position="1"/>
        <end position="124"/>
    </location>
</feature>